<dbReference type="EMBL" id="DTGZ01000032">
    <property type="protein sequence ID" value="HGV97002.1"/>
    <property type="molecule type" value="Genomic_DNA"/>
</dbReference>
<name>A0A7C4TCS8_UNCW3</name>
<evidence type="ECO:0000313" key="1">
    <source>
        <dbReference type="EMBL" id="HGV97002.1"/>
    </source>
</evidence>
<gene>
    <name evidence="1" type="ORF">ENV60_01745</name>
</gene>
<comment type="caution">
    <text evidence="1">The sequence shown here is derived from an EMBL/GenBank/DDBJ whole genome shotgun (WGS) entry which is preliminary data.</text>
</comment>
<accession>A0A7C4TCS8</accession>
<organism evidence="1">
    <name type="scientific">candidate division WOR-3 bacterium</name>
    <dbReference type="NCBI Taxonomy" id="2052148"/>
    <lineage>
        <taxon>Bacteria</taxon>
        <taxon>Bacteria division WOR-3</taxon>
    </lineage>
</organism>
<proteinExistence type="predicted"/>
<dbReference type="AlphaFoldDB" id="A0A7C4TCS8"/>
<protein>
    <submittedName>
        <fullName evidence="1">Uncharacterized protein</fullName>
    </submittedName>
</protein>
<reference evidence="1" key="1">
    <citation type="journal article" date="2020" name="mSystems">
        <title>Genome- and Community-Level Interaction Insights into Carbon Utilization and Element Cycling Functions of Hydrothermarchaeota in Hydrothermal Sediment.</title>
        <authorList>
            <person name="Zhou Z."/>
            <person name="Liu Y."/>
            <person name="Xu W."/>
            <person name="Pan J."/>
            <person name="Luo Z.H."/>
            <person name="Li M."/>
        </authorList>
    </citation>
    <scope>NUCLEOTIDE SEQUENCE [LARGE SCALE GENOMIC DNA]</scope>
    <source>
        <strain evidence="1">SpSt-774</strain>
    </source>
</reference>
<sequence length="318" mass="37074">MKIKFYKLQKTRRVIFLLSFILFLLNCPKRITVKTSQIEVVYLSSLAEDIPRQKPYLAGLKNLRGIKVGYLNFDTPFLPQIFQRLGFYQLLDELSLDFLITNYPLYGYNFLSIPVEQGYGIKNYQGIRFGIFSKNKDSLSIAEQTKLTLVRERSDVLWIIDNKIFSSPPLLINFIIKERILEDTMVSKLSAEPDTQEVEKIRNFSNLLNNFLFRRVYLEGKKLSDYVFSKACERKGANIVLFPKDIVKNNLTVDSLSVADFLKYVGVEKKFKIQKLKKDEVKKISQEKNYSIWGKITKINSALIPDDDGEFLFDIIFY</sequence>